<accession>A0A1M3L595</accession>
<proteinExistence type="predicted"/>
<dbReference type="EMBL" id="MKVH01000003">
    <property type="protein sequence ID" value="OJX60731.1"/>
    <property type="molecule type" value="Genomic_DNA"/>
</dbReference>
<dbReference type="STRING" id="1895771.BGO89_03940"/>
<sequence>MLSVLLRFVLPIVMIVFFSVAASATEGKDRDRIQRDTSLDYGVVTIGLAKRDSIRLNGYSGGGEFRVIPGGQPGMPFFVQQPYRFRIVNGSVNVVVDYWPLSVGRSTRVLTLARVPAILPVNDTIWITLRGEGRSLTRSVDIDFGTWITGDTTSSWRWMEPREGWGPDIKWRIEEQDLGRGFRVMSGSSPVRENDALGLRVGYSPLVEGDYSGRALMIRSWNTAVLDTFIVNVKGSAFRQKIQDATMRFDSDSVMIGKVILDSAFIKLKPAPTRRYGYAVNSTVSPPTGPVVATLVAPIGLSLDTTVIVKFVCMPTTMANFNQSFILRRSNEEGIVVDSTIINATTQVVPRPVSLSLRLGPETTSVRTGDTVTLVLKARTNDPIDEPVRYSSIAATLKYNATVLVPLDETGEGGRVAIGDTAGYTFRKNNAGIIIDGPETDVMKIRFVAVLGDDDNTAITPDDIVMHLAGTNDDRRFRTNPVHVKLTDVWDYLSGRRLVNTLRGGLQISVEPNPVAASSTITIPVLPAAAGSLQIVTPVGQVVADLTDDVRAGIRTFTVMSGTGSRLALSPGTYYARLLVRDDRGATVSSVVRMFVVQ</sequence>
<evidence type="ECO:0000313" key="2">
    <source>
        <dbReference type="Proteomes" id="UP000184233"/>
    </source>
</evidence>
<dbReference type="Proteomes" id="UP000184233">
    <property type="component" value="Unassembled WGS sequence"/>
</dbReference>
<reference evidence="1 2" key="1">
    <citation type="submission" date="2016-09" db="EMBL/GenBank/DDBJ databases">
        <title>Genome-resolved meta-omics ties microbial dynamics to process performance in biotechnology for thiocyanate degradation.</title>
        <authorList>
            <person name="Kantor R.S."/>
            <person name="Huddy R.J."/>
            <person name="Iyer R."/>
            <person name="Thomas B.C."/>
            <person name="Brown C.T."/>
            <person name="Anantharaman K."/>
            <person name="Tringe S."/>
            <person name="Hettich R.L."/>
            <person name="Harrison S.T."/>
            <person name="Banfield J.F."/>
        </authorList>
    </citation>
    <scope>NUCLEOTIDE SEQUENCE [LARGE SCALE GENOMIC DNA]</scope>
    <source>
        <strain evidence="1">59-99</strain>
    </source>
</reference>
<comment type="caution">
    <text evidence="1">The sequence shown here is derived from an EMBL/GenBank/DDBJ whole genome shotgun (WGS) entry which is preliminary data.</text>
</comment>
<dbReference type="AlphaFoldDB" id="A0A1M3L595"/>
<gene>
    <name evidence="1" type="ORF">BGO89_03940</name>
</gene>
<organism evidence="1 2">
    <name type="scientific">Candidatus Kapaibacterium thiocyanatum</name>
    <dbReference type="NCBI Taxonomy" id="1895771"/>
    <lineage>
        <taxon>Bacteria</taxon>
        <taxon>Pseudomonadati</taxon>
        <taxon>Candidatus Kapaibacteriota</taxon>
        <taxon>Candidatus Kapaibacteriia</taxon>
        <taxon>Candidatus Kapaibacteriales</taxon>
        <taxon>Candidatus Kapaibacteriaceae</taxon>
        <taxon>Candidatus Kapaibacterium</taxon>
    </lineage>
</organism>
<protein>
    <submittedName>
        <fullName evidence="1">Uncharacterized protein</fullName>
    </submittedName>
</protein>
<name>A0A1M3L595_9BACT</name>
<evidence type="ECO:0000313" key="1">
    <source>
        <dbReference type="EMBL" id="OJX60731.1"/>
    </source>
</evidence>